<evidence type="ECO:0000313" key="2">
    <source>
        <dbReference type="EMBL" id="GEW91583.1"/>
    </source>
</evidence>
<protein>
    <submittedName>
        <fullName evidence="2">Delta(1)-pyrroline-2-carboxylate reductase</fullName>
    </submittedName>
</protein>
<dbReference type="PANTHER" id="PTHR13812:SF19">
    <property type="entry name" value="KETIMINE REDUCTASE MU-CRYSTALLIN"/>
    <property type="match status" value="1"/>
</dbReference>
<dbReference type="SUPFAM" id="SSF51735">
    <property type="entry name" value="NAD(P)-binding Rossmann-fold domains"/>
    <property type="match status" value="2"/>
</dbReference>
<comment type="caution">
    <text evidence="2">The sequence shown here is derived from an EMBL/GenBank/DDBJ whole genome shotgun (WGS) entry which is preliminary data.</text>
</comment>
<dbReference type="InterPro" id="IPR036291">
    <property type="entry name" value="NAD(P)-bd_dom_sf"/>
</dbReference>
<dbReference type="Pfam" id="PF02423">
    <property type="entry name" value="OCD_Mu_crystall"/>
    <property type="match status" value="2"/>
</dbReference>
<dbReference type="EMBL" id="BKCJ010080128">
    <property type="protein sequence ID" value="GEW91583.1"/>
    <property type="molecule type" value="Genomic_DNA"/>
</dbReference>
<reference evidence="2" key="1">
    <citation type="journal article" date="2019" name="Sci. Rep.">
        <title>Draft genome of Tanacetum cinerariifolium, the natural source of mosquito coil.</title>
        <authorList>
            <person name="Yamashiro T."/>
            <person name="Shiraishi A."/>
            <person name="Satake H."/>
            <person name="Nakayama K."/>
        </authorList>
    </citation>
    <scope>NUCLEOTIDE SEQUENCE</scope>
</reference>
<comment type="similarity">
    <text evidence="1">Belongs to the ornithine cyclodeaminase/mu-crystallin family.</text>
</comment>
<name>A0A699H6F4_TANCI</name>
<dbReference type="Gene3D" id="3.30.1780.10">
    <property type="entry name" value="ornithine cyclodeaminase, domain 1"/>
    <property type="match status" value="1"/>
</dbReference>
<dbReference type="GO" id="GO:0005737">
    <property type="term" value="C:cytoplasm"/>
    <property type="evidence" value="ECO:0007669"/>
    <property type="project" value="TreeGrafter"/>
</dbReference>
<dbReference type="AlphaFoldDB" id="A0A699H6F4"/>
<dbReference type="InterPro" id="IPR003462">
    <property type="entry name" value="ODC_Mu_crystall"/>
</dbReference>
<dbReference type="PANTHER" id="PTHR13812">
    <property type="entry name" value="KETIMINE REDUCTASE MU-CRYSTALLIN"/>
    <property type="match status" value="1"/>
</dbReference>
<sequence length="233" mass="24981">MAGKSTPMFIDGATIQTLLPYKSLINHLQTSLPFATSSIQSPLRHSHPTSSSSTLLLMPSWPTSSSSTFPYIGVKLVTTHPNNNLINLPGVHATYVLFSSVTGQNLASMDATELTLRRTACVSALASSYLSNEGSKVLLVPSMRECDDEAIRRGRVFVDNEVAKVEAGELVGAFERAVIKEEDGVEGDLVELIKGVKNGRKDGKEITVFVSVGSAVVDLLSAQLAYETITVKP</sequence>
<accession>A0A699H6F4</accession>
<proteinExistence type="inferred from homology"/>
<organism evidence="2">
    <name type="scientific">Tanacetum cinerariifolium</name>
    <name type="common">Dalmatian daisy</name>
    <name type="synonym">Chrysanthemum cinerariifolium</name>
    <dbReference type="NCBI Taxonomy" id="118510"/>
    <lineage>
        <taxon>Eukaryota</taxon>
        <taxon>Viridiplantae</taxon>
        <taxon>Streptophyta</taxon>
        <taxon>Embryophyta</taxon>
        <taxon>Tracheophyta</taxon>
        <taxon>Spermatophyta</taxon>
        <taxon>Magnoliopsida</taxon>
        <taxon>eudicotyledons</taxon>
        <taxon>Gunneridae</taxon>
        <taxon>Pentapetalae</taxon>
        <taxon>asterids</taxon>
        <taxon>campanulids</taxon>
        <taxon>Asterales</taxon>
        <taxon>Asteraceae</taxon>
        <taxon>Asteroideae</taxon>
        <taxon>Anthemideae</taxon>
        <taxon>Anthemidinae</taxon>
        <taxon>Tanacetum</taxon>
    </lineage>
</organism>
<evidence type="ECO:0000256" key="1">
    <source>
        <dbReference type="ARBA" id="ARBA00008903"/>
    </source>
</evidence>
<gene>
    <name evidence="2" type="ORF">Tci_263559</name>
</gene>
<dbReference type="InterPro" id="IPR023401">
    <property type="entry name" value="ODC_N"/>
</dbReference>